<dbReference type="GO" id="GO:0019135">
    <property type="term" value="F:deoxyhypusine monooxygenase activity"/>
    <property type="evidence" value="ECO:0007669"/>
    <property type="project" value="TreeGrafter"/>
</dbReference>
<feature type="compositionally biased region" description="Basic and acidic residues" evidence="1">
    <location>
        <begin position="1309"/>
        <end position="1323"/>
    </location>
</feature>
<dbReference type="SUPFAM" id="SSF48371">
    <property type="entry name" value="ARM repeat"/>
    <property type="match status" value="1"/>
</dbReference>
<comment type="caution">
    <text evidence="2">The sequence shown here is derived from an EMBL/GenBank/DDBJ whole genome shotgun (WGS) entry which is preliminary data.</text>
</comment>
<feature type="compositionally biased region" description="Basic and acidic residues" evidence="1">
    <location>
        <begin position="455"/>
        <end position="465"/>
    </location>
</feature>
<feature type="region of interest" description="Disordered" evidence="1">
    <location>
        <begin position="440"/>
        <end position="465"/>
    </location>
</feature>
<evidence type="ECO:0000256" key="1">
    <source>
        <dbReference type="SAM" id="MobiDB-lite"/>
    </source>
</evidence>
<evidence type="ECO:0000313" key="2">
    <source>
        <dbReference type="EMBL" id="KAK3595828.1"/>
    </source>
</evidence>
<feature type="compositionally biased region" description="Acidic residues" evidence="1">
    <location>
        <begin position="296"/>
        <end position="306"/>
    </location>
</feature>
<organism evidence="2 3">
    <name type="scientific">Potamilus streckersoni</name>
    <dbReference type="NCBI Taxonomy" id="2493646"/>
    <lineage>
        <taxon>Eukaryota</taxon>
        <taxon>Metazoa</taxon>
        <taxon>Spiralia</taxon>
        <taxon>Lophotrochozoa</taxon>
        <taxon>Mollusca</taxon>
        <taxon>Bivalvia</taxon>
        <taxon>Autobranchia</taxon>
        <taxon>Heteroconchia</taxon>
        <taxon>Palaeoheterodonta</taxon>
        <taxon>Unionida</taxon>
        <taxon>Unionoidea</taxon>
        <taxon>Unionidae</taxon>
        <taxon>Ambleminae</taxon>
        <taxon>Lampsilini</taxon>
        <taxon>Potamilus</taxon>
    </lineage>
</organism>
<proteinExistence type="predicted"/>
<feature type="region of interest" description="Disordered" evidence="1">
    <location>
        <begin position="1071"/>
        <end position="1156"/>
    </location>
</feature>
<reference evidence="2" key="3">
    <citation type="submission" date="2023-05" db="EMBL/GenBank/DDBJ databases">
        <authorList>
            <person name="Smith C.H."/>
        </authorList>
    </citation>
    <scope>NUCLEOTIDE SEQUENCE</scope>
    <source>
        <strain evidence="2">CHS0354</strain>
        <tissue evidence="2">Mantle</tissue>
    </source>
</reference>
<feature type="compositionally biased region" description="Acidic residues" evidence="1">
    <location>
        <begin position="1299"/>
        <end position="1308"/>
    </location>
</feature>
<feature type="region of interest" description="Disordered" evidence="1">
    <location>
        <begin position="1299"/>
        <end position="1323"/>
    </location>
</feature>
<feature type="region of interest" description="Disordered" evidence="1">
    <location>
        <begin position="1030"/>
        <end position="1049"/>
    </location>
</feature>
<dbReference type="Proteomes" id="UP001195483">
    <property type="component" value="Unassembled WGS sequence"/>
</dbReference>
<gene>
    <name evidence="2" type="ORF">CHS0354_014647</name>
</gene>
<feature type="region of interest" description="Disordered" evidence="1">
    <location>
        <begin position="171"/>
        <end position="235"/>
    </location>
</feature>
<feature type="compositionally biased region" description="Polar residues" evidence="1">
    <location>
        <begin position="1030"/>
        <end position="1043"/>
    </location>
</feature>
<keyword evidence="3" id="KW-1185">Reference proteome</keyword>
<accession>A0AAE0VYX8</accession>
<feature type="region of interest" description="Disordered" evidence="1">
    <location>
        <begin position="293"/>
        <end position="314"/>
    </location>
</feature>
<dbReference type="InterPro" id="IPR016024">
    <property type="entry name" value="ARM-type_fold"/>
</dbReference>
<feature type="compositionally biased region" description="Low complexity" evidence="1">
    <location>
        <begin position="1078"/>
        <end position="1088"/>
    </location>
</feature>
<protein>
    <recommendedName>
        <fullName evidence="4">HEAT repeat-containing protein 4</fullName>
    </recommendedName>
</protein>
<evidence type="ECO:0008006" key="4">
    <source>
        <dbReference type="Google" id="ProtNLM"/>
    </source>
</evidence>
<feature type="compositionally biased region" description="Basic and acidic residues" evidence="1">
    <location>
        <begin position="190"/>
        <end position="235"/>
    </location>
</feature>
<dbReference type="PANTHER" id="PTHR12697">
    <property type="entry name" value="PBS LYASE HEAT-LIKE PROTEIN"/>
    <property type="match status" value="1"/>
</dbReference>
<evidence type="ECO:0000313" key="3">
    <source>
        <dbReference type="Proteomes" id="UP001195483"/>
    </source>
</evidence>
<dbReference type="InterPro" id="IPR011989">
    <property type="entry name" value="ARM-like"/>
</dbReference>
<dbReference type="PANTHER" id="PTHR12697:SF20">
    <property type="entry name" value="HEAT REPEAT-CONTAINING PROTEIN 4"/>
    <property type="match status" value="1"/>
</dbReference>
<name>A0AAE0VYX8_9BIVA</name>
<feature type="compositionally biased region" description="Basic and acidic residues" evidence="1">
    <location>
        <begin position="1139"/>
        <end position="1156"/>
    </location>
</feature>
<sequence>MATERLKTPSLFACAARVTIPQVGSQEIDSRIVRGRFAPESIVFKLSSRVSEPVRRDYLKTVAAGLQFEEDVVRERCFHALPYDKKYMYEVFDIGDLVSLPPKTRMPIGRHSARGTDLRHMPCNLSTTSKKKLKPLKKKIMEKALHLHQEALLQEQIKEEMKKKLVKAELETVSEDSEMESKDGIFLTEVKGEGKDKEDSKQPETEVKTPAQETKEEPSEKENDETMKKDKKEILKQDDNEWDSYLMSIVSSNTANWIVYEKTPVGSKERERLAGMLQKWYGGPPEHTDLIRETTSDNEMDEDDDEKVAKPKKKWKKKEATLLEKVYNIVEAAHANDPYSDDNKAPFYRQPAGLRRAKKTIEKEEAGAINSTAANIEVKSYTYPPPPTLRDFMNPKVGDKILDTDNMYQQELLTGTQQHLQPFGDTTKILMETNNKYKKQFQPTFPPEPQEWYPETDKEKEKKMDRKQIKKYERGHKRWKGLPEPVDDTADIVQYMLPDKEFQKSADPRARKTAKSNQSLMQINVNSTMDQSYSRRVSNVLKLITIAEEEKQQQKTIFDEWRTKWHLTGQYADSNPDDLIRDMADIQPHVRLKAIATAAKAAEYRPPPNQGIQLDYMGKEAIEPEHVPERLVVAIECLLDDTEDKIRMVAAITLYSLNRPTQKATDILYDALQSETPIDRWAAAQCLAHFGVCDSDVIGEILRQVMTTENTIKHERGISLLGKISISSNLVHSMVAEQLNSSSWRHKVIACKILPTLHGDINKDITNKLADLMWNDWNAEVRHAAAQCLGKTGHGRDVHDDLRERILNGDERIKLEAISKVGQLGIMTAKLLPVFLKCFEDDYVSVRREVCITCGNLEIREDSVIEKLIHTATFDTVWKIKALAFQALGKIGVVNDAVVDCLLWAVRYEENPGVRAEAAHTLKVLKVKTENVAEVLQDRFLVESNQLVRDEIASALKIFDISATEDMDMVAQIKKEVHKLGTRNIIATQIVLNEKDEERQQNMARMIFRSETETKETEEKNESLMDRVQAMSQAESRSLTPTHKTPIFASPELGREGIVFTPTADKELEAILSREDVTTPVTTEPSSSGLKLRTETGSSGEVGEESLTEKGDEEGDGSSQMTHTPGETTEGEEVEPELDEMKGEKLQEKDKKDKLEVFGDERPSSTVRFAPHLEVTDIPARITTPLGPSRLSLMGDVKGSRLSTAGFTSDRGTIFSRDAIKEREKINAEARNTYAGLDNRYSDMIDDLEKVDNTFGEFVEVRRRLSAERYAEENRKNKPIKVLSLPKIELMADEVFDVESNDGVEEDSNDKSEDDKSATRLLV</sequence>
<dbReference type="Gene3D" id="1.25.10.10">
    <property type="entry name" value="Leucine-rich Repeat Variant"/>
    <property type="match status" value="2"/>
</dbReference>
<dbReference type="EMBL" id="JAEAOA010000900">
    <property type="protein sequence ID" value="KAK3595828.1"/>
    <property type="molecule type" value="Genomic_DNA"/>
</dbReference>
<reference evidence="2" key="2">
    <citation type="journal article" date="2021" name="Genome Biol. Evol.">
        <title>Developing a high-quality reference genome for a parasitic bivalve with doubly uniparental inheritance (Bivalvia: Unionida).</title>
        <authorList>
            <person name="Smith C.H."/>
        </authorList>
    </citation>
    <scope>NUCLEOTIDE SEQUENCE</scope>
    <source>
        <strain evidence="2">CHS0354</strain>
        <tissue evidence="2">Mantle</tissue>
    </source>
</reference>
<feature type="compositionally biased region" description="Acidic residues" evidence="1">
    <location>
        <begin position="1102"/>
        <end position="1116"/>
    </location>
</feature>
<feature type="compositionally biased region" description="Acidic residues" evidence="1">
    <location>
        <begin position="1129"/>
        <end position="1138"/>
    </location>
</feature>
<reference evidence="2" key="1">
    <citation type="journal article" date="2021" name="Genome Biol. Evol.">
        <title>A High-Quality Reference Genome for a Parasitic Bivalve with Doubly Uniparental Inheritance (Bivalvia: Unionida).</title>
        <authorList>
            <person name="Smith C.H."/>
        </authorList>
    </citation>
    <scope>NUCLEOTIDE SEQUENCE</scope>
    <source>
        <strain evidence="2">CHS0354</strain>
    </source>
</reference>
<dbReference type="Pfam" id="PF13646">
    <property type="entry name" value="HEAT_2"/>
    <property type="match status" value="1"/>
</dbReference>